<gene>
    <name evidence="1" type="ORF">LCGC14_0804990</name>
</gene>
<evidence type="ECO:0000313" key="1">
    <source>
        <dbReference type="EMBL" id="KKN33308.1"/>
    </source>
</evidence>
<comment type="caution">
    <text evidence="1">The sequence shown here is derived from an EMBL/GenBank/DDBJ whole genome shotgun (WGS) entry which is preliminary data.</text>
</comment>
<organism evidence="1">
    <name type="scientific">marine sediment metagenome</name>
    <dbReference type="NCBI Taxonomy" id="412755"/>
    <lineage>
        <taxon>unclassified sequences</taxon>
        <taxon>metagenomes</taxon>
        <taxon>ecological metagenomes</taxon>
    </lineage>
</organism>
<sequence length="222" mass="23167">MSSIIDSLTKLAEKFSGKYPGEASGVATLDGSSKVVEDPGSAAYTKDAANGILGLDANARVASDQAFSTGGSDTHKAMGAIHVDTSEGSRTTTGVLMSYTLPANTLNANNKLIRFTAWGESTGSNAQKTVGVRTGTTPTSRRANVLIAGTLRWSIIGMIVRTGTGATLDQYVFAFSGSAIAHSEVFSTDLDLTTDQTIDFFLSSINASDNIKQMGLVIELLN</sequence>
<name>A0A0F9SVR7_9ZZZZ</name>
<proteinExistence type="predicted"/>
<protein>
    <submittedName>
        <fullName evidence="1">Uncharacterized protein</fullName>
    </submittedName>
</protein>
<dbReference type="EMBL" id="LAZR01002189">
    <property type="protein sequence ID" value="KKN33308.1"/>
    <property type="molecule type" value="Genomic_DNA"/>
</dbReference>
<reference evidence="1" key="1">
    <citation type="journal article" date="2015" name="Nature">
        <title>Complex archaea that bridge the gap between prokaryotes and eukaryotes.</title>
        <authorList>
            <person name="Spang A."/>
            <person name="Saw J.H."/>
            <person name="Jorgensen S.L."/>
            <person name="Zaremba-Niedzwiedzka K."/>
            <person name="Martijn J."/>
            <person name="Lind A.E."/>
            <person name="van Eijk R."/>
            <person name="Schleper C."/>
            <person name="Guy L."/>
            <person name="Ettema T.J."/>
        </authorList>
    </citation>
    <scope>NUCLEOTIDE SEQUENCE</scope>
</reference>
<dbReference type="AlphaFoldDB" id="A0A0F9SVR7"/>
<accession>A0A0F9SVR7</accession>